<dbReference type="AlphaFoldDB" id="S6BK70"/>
<evidence type="ECO:0000313" key="3">
    <source>
        <dbReference type="EMBL" id="BAN64222.1"/>
    </source>
</evidence>
<feature type="transmembrane region" description="Helical" evidence="1">
    <location>
        <begin position="352"/>
        <end position="374"/>
    </location>
</feature>
<feature type="transmembrane region" description="Helical" evidence="1">
    <location>
        <begin position="135"/>
        <end position="155"/>
    </location>
</feature>
<evidence type="ECO:0000256" key="1">
    <source>
        <dbReference type="SAM" id="Phobius"/>
    </source>
</evidence>
<reference evidence="3" key="1">
    <citation type="journal article" date="2014" name="BMC Genomics">
        <title>The Babesia bovis gene and promoter model: an update from full-length EST analysis.</title>
        <authorList>
            <person name="Yamagishi J."/>
            <person name="Wakaguri H."/>
            <person name="Yokoyama N."/>
            <person name="Yamashita R."/>
            <person name="Suzuki Y."/>
            <person name="Xuan X."/>
            <person name="Igarashi I."/>
        </authorList>
    </citation>
    <scope>NUCLEOTIDE SEQUENCE</scope>
    <source>
        <strain evidence="3">Texas</strain>
    </source>
</reference>
<feature type="transmembrane region" description="Helical" evidence="1">
    <location>
        <begin position="272"/>
        <end position="292"/>
    </location>
</feature>
<keyword evidence="1" id="KW-1133">Transmembrane helix</keyword>
<keyword evidence="1" id="KW-0472">Membrane</keyword>
<feature type="transmembrane region" description="Helical" evidence="1">
    <location>
        <begin position="205"/>
        <end position="226"/>
    </location>
</feature>
<keyword evidence="1" id="KW-0812">Transmembrane</keyword>
<feature type="transmembrane region" description="Helical" evidence="1">
    <location>
        <begin position="381"/>
        <end position="404"/>
    </location>
</feature>
<dbReference type="Pfam" id="PF03151">
    <property type="entry name" value="TPT"/>
    <property type="match status" value="1"/>
</dbReference>
<protein>
    <recommendedName>
        <fullName evidence="2">Sugar phosphate transporter domain-containing protein</fullName>
    </recommendedName>
</protein>
<feature type="domain" description="Sugar phosphate transporter" evidence="2">
    <location>
        <begin position="188"/>
        <end position="430"/>
    </location>
</feature>
<sequence length="442" mass="49115">MDSDKQHLQIEEDYNFYLISEGYTNPYNENPQVVNLQNISLVKRNNLNNIRSMETASTENTVSQNVVRTTNEVTENGDRLMTVSLPYDAECDTDYEISITESAGDKKEMLQDNGNDEDKSFCKTRYRLFPFNVDLLLYMVIFVITNSAQPLLICLLRQKGGAPTGSYTFLIPTYLAMICVGTYPTKKSIWEESWKYPFMLSGMDILHQVIEKAGLIWCGPSIYTIAGSTNTMFLAVLSKLILNKDITLVTWASLSLISGSIAVSGFTQMNEITALQCIGFVLVVTAAFVNALNSIISEDILRKKKIEGPNLVSMMGIISLTIFVIWSLVFTIPQRHVLFNTKGGVNPFDLSAVVTLLVVLFVSNFFRSSVYYYIIKEAGSVCCGVLKAVRIVVVVVGSHFLFAYTDSSQAMNTSKMISSVICSLGVLLYSLDSSGIKKSKDS</sequence>
<dbReference type="GO" id="GO:0016020">
    <property type="term" value="C:membrane"/>
    <property type="evidence" value="ECO:0007669"/>
    <property type="project" value="TreeGrafter"/>
</dbReference>
<evidence type="ECO:0000259" key="2">
    <source>
        <dbReference type="Pfam" id="PF03151"/>
    </source>
</evidence>
<organism evidence="3">
    <name type="scientific">Babesia bovis</name>
    <dbReference type="NCBI Taxonomy" id="5865"/>
    <lineage>
        <taxon>Eukaryota</taxon>
        <taxon>Sar</taxon>
        <taxon>Alveolata</taxon>
        <taxon>Apicomplexa</taxon>
        <taxon>Aconoidasida</taxon>
        <taxon>Piroplasmida</taxon>
        <taxon>Babesiidae</taxon>
        <taxon>Babesia</taxon>
    </lineage>
</organism>
<dbReference type="EMBL" id="AK440428">
    <property type="protein sequence ID" value="BAN64222.1"/>
    <property type="molecule type" value="mRNA"/>
</dbReference>
<dbReference type="PANTHER" id="PTHR13146">
    <property type="match status" value="1"/>
</dbReference>
<dbReference type="PANTHER" id="PTHR13146:SF1">
    <property type="entry name" value="SUGAR PHOSPHATE TRANSPORTER DOMAIN-CONTAINING PROTEIN"/>
    <property type="match status" value="1"/>
</dbReference>
<gene>
    <name evidence="3" type="primary">BBOV_III009010</name>
</gene>
<feature type="transmembrane region" description="Helical" evidence="1">
    <location>
        <begin position="167"/>
        <end position="185"/>
    </location>
</feature>
<name>S6BK70_BABBO</name>
<accession>S6BK70</accession>
<dbReference type="VEuPathDB" id="PiroplasmaDB:BBOV_III009010"/>
<dbReference type="InterPro" id="IPR004853">
    <property type="entry name" value="Sugar_P_trans_dom"/>
</dbReference>
<feature type="transmembrane region" description="Helical" evidence="1">
    <location>
        <begin position="312"/>
        <end position="332"/>
    </location>
</feature>
<proteinExistence type="evidence at transcript level"/>
<feature type="transmembrane region" description="Helical" evidence="1">
    <location>
        <begin position="246"/>
        <end position="266"/>
    </location>
</feature>